<dbReference type="EMBL" id="CP034170">
    <property type="protein sequence ID" value="AZI57347.1"/>
    <property type="molecule type" value="Genomic_DNA"/>
</dbReference>
<reference evidence="2 3" key="2">
    <citation type="submission" date="2018-12" db="EMBL/GenBank/DDBJ databases">
        <title>Nakamurella antarcticus sp. nov., isolated from Antarctica South Shetland Islands soil.</title>
        <authorList>
            <person name="Peng F."/>
        </authorList>
    </citation>
    <scope>NUCLEOTIDE SEQUENCE [LARGE SCALE GENOMIC DNA]</scope>
    <source>
        <strain evidence="2 3">S14-144</strain>
    </source>
</reference>
<feature type="chain" id="PRO_5039378930" description="SurA N-terminal domain-containing protein" evidence="1">
    <location>
        <begin position="25"/>
        <end position="292"/>
    </location>
</feature>
<proteinExistence type="predicted"/>
<feature type="signal peptide" evidence="1">
    <location>
        <begin position="1"/>
        <end position="24"/>
    </location>
</feature>
<dbReference type="AlphaFoldDB" id="A0A3G8ZKP0"/>
<evidence type="ECO:0000313" key="3">
    <source>
        <dbReference type="Proteomes" id="UP000268084"/>
    </source>
</evidence>
<organism evidence="2 3">
    <name type="scientific">Nakamurella antarctica</name>
    <dbReference type="NCBI Taxonomy" id="1902245"/>
    <lineage>
        <taxon>Bacteria</taxon>
        <taxon>Bacillati</taxon>
        <taxon>Actinomycetota</taxon>
        <taxon>Actinomycetes</taxon>
        <taxon>Nakamurellales</taxon>
        <taxon>Nakamurellaceae</taxon>
        <taxon>Nakamurella</taxon>
    </lineage>
</organism>
<gene>
    <name evidence="2" type="ORF">EH165_03400</name>
</gene>
<reference evidence="2 3" key="1">
    <citation type="submission" date="2018-11" db="EMBL/GenBank/DDBJ databases">
        <authorList>
            <person name="Da X."/>
        </authorList>
    </citation>
    <scope>NUCLEOTIDE SEQUENCE [LARGE SCALE GENOMIC DNA]</scope>
    <source>
        <strain evidence="2 3">S14-144</strain>
    </source>
</reference>
<accession>A0A3G8ZKP0</accession>
<dbReference type="Proteomes" id="UP000268084">
    <property type="component" value="Chromosome"/>
</dbReference>
<name>A0A3G8ZKP0_9ACTN</name>
<dbReference type="PROSITE" id="PS51257">
    <property type="entry name" value="PROKAR_LIPOPROTEIN"/>
    <property type="match status" value="1"/>
</dbReference>
<protein>
    <recommendedName>
        <fullName evidence="4">SurA N-terminal domain-containing protein</fullName>
    </recommendedName>
</protein>
<keyword evidence="1" id="KW-0732">Signal</keyword>
<keyword evidence="3" id="KW-1185">Reference proteome</keyword>
<evidence type="ECO:0008006" key="4">
    <source>
        <dbReference type="Google" id="ProtNLM"/>
    </source>
</evidence>
<dbReference type="OrthoDB" id="5175106at2"/>
<evidence type="ECO:0000313" key="2">
    <source>
        <dbReference type="EMBL" id="AZI57347.1"/>
    </source>
</evidence>
<dbReference type="RefSeq" id="WP_124798032.1">
    <property type="nucleotide sequence ID" value="NZ_CP034170.1"/>
</dbReference>
<sequence>MRKSAVALVVLLFGVAGCTPSVSAAAVVGGKAISTQDIDARAKLVLEMVTKDKASDRGSESSLVTLSRNEVTTGIRHQLLVQTGASAPLDTAYVSDVIAKLGGEQAVANALYAVDAADLVARSMDLADQYKLLTDAVAAGVAVTIPTVKFDLVQYKTVAQAQAAKSTYSNAPATFAAAAAQGASQQAGQVGFEATPLTLPTLVGVGLFSARPGDFLIVPQGASAVLVNVTDVGSAVGPVSPENFAKLSAGGVVAMAGLYLAERTTGISVEVNPRYGSWDSRMMQVVAAPGRA</sequence>
<dbReference type="KEGG" id="nak:EH165_03400"/>
<evidence type="ECO:0000256" key="1">
    <source>
        <dbReference type="SAM" id="SignalP"/>
    </source>
</evidence>